<sequence length="700" mass="80039">MEINNDFRRDLLNRLKLTALEHLSFEEELFFEEVSELLQSAGILDDIEYAPYRSTSKGMRLDGYSWNELERTLSLIVNHYSGDERAPNLTNSDINKIAGRATKFLEQLDNVKFLDSLEVSSDRVVADQLRLYLPDAQKLRIVIYSDCDLSTRLKKIPVKDTLNRPTNIEIWAIDRIASLSMADGESESFTVDLVDICGGLDALPANTAEHNSRTYLCVVPGTVLSKLYDEFGQRLLEANVRTFLDFRSGVNKGIRKALLTEPENFFAYNNGLTCTATDVTLTEESGKVIIKKLENLQIVNGGQTTASIYFAPREKGGMGDYQYKDIDLEKVFVQMKLTVISNPDVLDEMKSNISEYANTQNSIQKSDLVSNHPFHRNIEKMALSTSMPAGHHGVSTKWFYERARGQYNTRLRALTPAKQRQFKAEFPPSQKFSKTDMAKFENTWRMRPFEVKKGAQANLKLLGARIAEEYEKDEDSFKQVFYRDLISKAILFKEADSSIFSSAWYRDESGFKAETVTYTLAFLRHLLIKRGQDINLERIFKSQSISENLRAEIVNLGLFVRGKILDPNFRNGVANPSEFCKSQKGWELIKGLEYQTRYLSSADVLTLSQQKEMMKDKDELKAAGRQINNYEILTQISSQEWLEIRSFFISEGYPPFHKYINLTLKCSNIHGGKVVPTEQEMKEAIELRKKAYELGFDFVA</sequence>
<protein>
    <submittedName>
        <fullName evidence="3">AIPR family protein</fullName>
    </submittedName>
</protein>
<dbReference type="EMBL" id="JANFPJ010000029">
    <property type="protein sequence ID" value="MDT7526724.1"/>
    <property type="molecule type" value="Genomic_DNA"/>
</dbReference>
<dbReference type="InterPro" id="IPR055101">
    <property type="entry name" value="AIPR_N"/>
</dbReference>
<dbReference type="RefSeq" id="WP_313933340.1">
    <property type="nucleotide sequence ID" value="NZ_JANFPJ010000029.1"/>
</dbReference>
<feature type="domain" description="Abortive phage infection protein C-terminal" evidence="1">
    <location>
        <begin position="236"/>
        <end position="555"/>
    </location>
</feature>
<proteinExistence type="predicted"/>
<comment type="caution">
    <text evidence="3">The sequence shown here is derived from an EMBL/GenBank/DDBJ whole genome shotgun (WGS) entry which is preliminary data.</text>
</comment>
<evidence type="ECO:0000313" key="4">
    <source>
        <dbReference type="Proteomes" id="UP001305027"/>
    </source>
</evidence>
<name>A0ABU3KZ06_9GAMM</name>
<reference evidence="3 4" key="1">
    <citation type="submission" date="2022-07" db="EMBL/GenBank/DDBJ databases">
        <title>Pseudidiomarina sp. nov, a marine bacterium isolated from Pacific Ocean.</title>
        <authorList>
            <person name="Wang Y."/>
        </authorList>
    </citation>
    <scope>NUCLEOTIDE SEQUENCE [LARGE SCALE GENOMIC DNA]</scope>
    <source>
        <strain evidence="3 4">GXY010</strain>
    </source>
</reference>
<accession>A0ABU3KZ06</accession>
<organism evidence="3 4">
    <name type="scientific">Pseudidiomarina fusca</name>
    <dbReference type="NCBI Taxonomy" id="2965078"/>
    <lineage>
        <taxon>Bacteria</taxon>
        <taxon>Pseudomonadati</taxon>
        <taxon>Pseudomonadota</taxon>
        <taxon>Gammaproteobacteria</taxon>
        <taxon>Alteromonadales</taxon>
        <taxon>Idiomarinaceae</taxon>
        <taxon>Pseudidiomarina</taxon>
    </lineage>
</organism>
<dbReference type="Pfam" id="PF22879">
    <property type="entry name" value="AIPR_N"/>
    <property type="match status" value="1"/>
</dbReference>
<gene>
    <name evidence="3" type="ORF">NOG12_11630</name>
</gene>
<evidence type="ECO:0000259" key="1">
    <source>
        <dbReference type="Pfam" id="PF10592"/>
    </source>
</evidence>
<dbReference type="Pfam" id="PF10592">
    <property type="entry name" value="AIPR"/>
    <property type="match status" value="1"/>
</dbReference>
<evidence type="ECO:0000313" key="3">
    <source>
        <dbReference type="EMBL" id="MDT7526724.1"/>
    </source>
</evidence>
<evidence type="ECO:0000259" key="2">
    <source>
        <dbReference type="Pfam" id="PF22879"/>
    </source>
</evidence>
<dbReference type="Proteomes" id="UP001305027">
    <property type="component" value="Unassembled WGS sequence"/>
</dbReference>
<feature type="domain" description="Abortive infection phage resistance protein N-terminal" evidence="2">
    <location>
        <begin position="30"/>
        <end position="176"/>
    </location>
</feature>
<dbReference type="InterPro" id="IPR018891">
    <property type="entry name" value="AIPR_C"/>
</dbReference>
<keyword evidence="4" id="KW-1185">Reference proteome</keyword>